<keyword evidence="6 8" id="KW-0472">Membrane</keyword>
<keyword evidence="12" id="KW-1185">Reference proteome</keyword>
<dbReference type="InterPro" id="IPR027470">
    <property type="entry name" value="Cation_efflux_CTD"/>
</dbReference>
<dbReference type="NCBIfam" id="TIGR01297">
    <property type="entry name" value="CDF"/>
    <property type="match status" value="1"/>
</dbReference>
<comment type="similarity">
    <text evidence="2">Belongs to the cation diffusion facilitator (CDF) transporter (TC 2.A.4) family.</text>
</comment>
<keyword evidence="3" id="KW-0813">Transport</keyword>
<evidence type="ECO:0000256" key="6">
    <source>
        <dbReference type="ARBA" id="ARBA00023136"/>
    </source>
</evidence>
<feature type="compositionally biased region" description="Basic and acidic residues" evidence="7">
    <location>
        <begin position="7"/>
        <end position="51"/>
    </location>
</feature>
<dbReference type="Gene3D" id="1.20.1510.10">
    <property type="entry name" value="Cation efflux protein transmembrane domain"/>
    <property type="match status" value="1"/>
</dbReference>
<feature type="region of interest" description="Disordered" evidence="7">
    <location>
        <begin position="361"/>
        <end position="386"/>
    </location>
</feature>
<evidence type="ECO:0000256" key="7">
    <source>
        <dbReference type="SAM" id="MobiDB-lite"/>
    </source>
</evidence>
<evidence type="ECO:0000259" key="9">
    <source>
        <dbReference type="Pfam" id="PF01545"/>
    </source>
</evidence>
<dbReference type="InterPro" id="IPR036837">
    <property type="entry name" value="Cation_efflux_CTD_sf"/>
</dbReference>
<dbReference type="Gene3D" id="3.30.70.1350">
    <property type="entry name" value="Cation efflux protein, cytoplasmic domain"/>
    <property type="match status" value="1"/>
</dbReference>
<feature type="region of interest" description="Disordered" evidence="7">
    <location>
        <begin position="1"/>
        <end position="52"/>
    </location>
</feature>
<keyword evidence="4 8" id="KW-0812">Transmembrane</keyword>
<dbReference type="InterPro" id="IPR050291">
    <property type="entry name" value="CDF_Transporter"/>
</dbReference>
<protein>
    <submittedName>
        <fullName evidence="11">Cation diffusion facilitator family transporter</fullName>
    </submittedName>
</protein>
<feature type="transmembrane region" description="Helical" evidence="8">
    <location>
        <begin position="232"/>
        <end position="250"/>
    </location>
</feature>
<dbReference type="SUPFAM" id="SSF161111">
    <property type="entry name" value="Cation efflux protein transmembrane domain-like"/>
    <property type="match status" value="1"/>
</dbReference>
<dbReference type="InterPro" id="IPR002524">
    <property type="entry name" value="Cation_efflux"/>
</dbReference>
<dbReference type="SUPFAM" id="SSF160240">
    <property type="entry name" value="Cation efflux protein cytoplasmic domain-like"/>
    <property type="match status" value="1"/>
</dbReference>
<dbReference type="EMBL" id="JBIAZU010000001">
    <property type="protein sequence ID" value="MFF5288539.1"/>
    <property type="molecule type" value="Genomic_DNA"/>
</dbReference>
<evidence type="ECO:0000256" key="8">
    <source>
        <dbReference type="SAM" id="Phobius"/>
    </source>
</evidence>
<feature type="domain" description="Cation efflux protein cytoplasmic" evidence="10">
    <location>
        <begin position="288"/>
        <end position="361"/>
    </location>
</feature>
<proteinExistence type="inferred from homology"/>
<dbReference type="InterPro" id="IPR027469">
    <property type="entry name" value="Cation_efflux_TMD_sf"/>
</dbReference>
<name>A0ABW6W719_9ACTN</name>
<keyword evidence="5 8" id="KW-1133">Transmembrane helix</keyword>
<dbReference type="InterPro" id="IPR058533">
    <property type="entry name" value="Cation_efflux_TM"/>
</dbReference>
<dbReference type="PANTHER" id="PTHR43840:SF15">
    <property type="entry name" value="MITOCHONDRIAL METAL TRANSPORTER 1-RELATED"/>
    <property type="match status" value="1"/>
</dbReference>
<gene>
    <name evidence="11" type="ORF">ACFY35_03820</name>
</gene>
<sequence>MPQHQHHHDDHDHSEGHAHDHDDAHADGDGYGEGHGHGHGRGGDHGHGERHGRGRVGWLRHLIAPHSHDSADKVDSAMEASREGMRALWISLAGLGVTAVLQALVVVLSGSVALLGDTLHNVADALTAVPLGIAFWLGRRAATRAYTYGFGRAEDLAGIVIVLVIAGSSVASAWFAADRLVHPRPMAHLAWVAAAGVIGFVGNEVVARYRISVGRRIGSAALVADGLHARTDGFTSLAVVLAAAGAGLGWSWADPVVGLAITVAIAFVLKDAAREIYRRLMDRVEPALVDRAERTLRDIPGVRDVAGLRLRWIGHRLHAEATVVVDSRLTLLAAHEIAADAEHQLTHHVPRLTSVTIHVDPATHPGDGHHTGLSHNRRDRLAAVTR</sequence>
<feature type="transmembrane region" description="Helical" evidence="8">
    <location>
        <begin position="189"/>
        <end position="211"/>
    </location>
</feature>
<evidence type="ECO:0000256" key="3">
    <source>
        <dbReference type="ARBA" id="ARBA00022448"/>
    </source>
</evidence>
<comment type="subcellular location">
    <subcellularLocation>
        <location evidence="1">Membrane</location>
        <topology evidence="1">Multi-pass membrane protein</topology>
    </subcellularLocation>
</comment>
<feature type="transmembrane region" description="Helical" evidence="8">
    <location>
        <begin position="256"/>
        <end position="273"/>
    </location>
</feature>
<dbReference type="Pfam" id="PF01545">
    <property type="entry name" value="Cation_efflux"/>
    <property type="match status" value="1"/>
</dbReference>
<evidence type="ECO:0000313" key="11">
    <source>
        <dbReference type="EMBL" id="MFF5288539.1"/>
    </source>
</evidence>
<dbReference type="Pfam" id="PF16916">
    <property type="entry name" value="ZT_dimer"/>
    <property type="match status" value="1"/>
</dbReference>
<feature type="transmembrane region" description="Helical" evidence="8">
    <location>
        <begin position="118"/>
        <end position="137"/>
    </location>
</feature>
<evidence type="ECO:0000313" key="12">
    <source>
        <dbReference type="Proteomes" id="UP001602245"/>
    </source>
</evidence>
<feature type="domain" description="Cation efflux protein transmembrane" evidence="9">
    <location>
        <begin position="88"/>
        <end position="281"/>
    </location>
</feature>
<evidence type="ECO:0000256" key="5">
    <source>
        <dbReference type="ARBA" id="ARBA00022989"/>
    </source>
</evidence>
<feature type="transmembrane region" description="Helical" evidence="8">
    <location>
        <begin position="157"/>
        <end position="177"/>
    </location>
</feature>
<evidence type="ECO:0000259" key="10">
    <source>
        <dbReference type="Pfam" id="PF16916"/>
    </source>
</evidence>
<evidence type="ECO:0000256" key="4">
    <source>
        <dbReference type="ARBA" id="ARBA00022692"/>
    </source>
</evidence>
<dbReference type="RefSeq" id="WP_020508889.1">
    <property type="nucleotide sequence ID" value="NZ_JBIAZU010000001.1"/>
</dbReference>
<feature type="transmembrane region" description="Helical" evidence="8">
    <location>
        <begin position="87"/>
        <end position="112"/>
    </location>
</feature>
<dbReference type="Proteomes" id="UP001602245">
    <property type="component" value="Unassembled WGS sequence"/>
</dbReference>
<reference evidence="11 12" key="1">
    <citation type="submission" date="2024-10" db="EMBL/GenBank/DDBJ databases">
        <title>The Natural Products Discovery Center: Release of the First 8490 Sequenced Strains for Exploring Actinobacteria Biosynthetic Diversity.</title>
        <authorList>
            <person name="Kalkreuter E."/>
            <person name="Kautsar S.A."/>
            <person name="Yang D."/>
            <person name="Bader C.D."/>
            <person name="Teijaro C.N."/>
            <person name="Fluegel L."/>
            <person name="Davis C.M."/>
            <person name="Simpson J.R."/>
            <person name="Lauterbach L."/>
            <person name="Steele A.D."/>
            <person name="Gui C."/>
            <person name="Meng S."/>
            <person name="Li G."/>
            <person name="Viehrig K."/>
            <person name="Ye F."/>
            <person name="Su P."/>
            <person name="Kiefer A.F."/>
            <person name="Nichols A."/>
            <person name="Cepeda A.J."/>
            <person name="Yan W."/>
            <person name="Fan B."/>
            <person name="Jiang Y."/>
            <person name="Adhikari A."/>
            <person name="Zheng C.-J."/>
            <person name="Schuster L."/>
            <person name="Cowan T.M."/>
            <person name="Smanski M.J."/>
            <person name="Chevrette M.G."/>
            <person name="De Carvalho L.P.S."/>
            <person name="Shen B."/>
        </authorList>
    </citation>
    <scope>NUCLEOTIDE SEQUENCE [LARGE SCALE GENOMIC DNA]</scope>
    <source>
        <strain evidence="11 12">NPDC000087</strain>
    </source>
</reference>
<comment type="caution">
    <text evidence="11">The sequence shown here is derived from an EMBL/GenBank/DDBJ whole genome shotgun (WGS) entry which is preliminary data.</text>
</comment>
<dbReference type="PANTHER" id="PTHR43840">
    <property type="entry name" value="MITOCHONDRIAL METAL TRANSPORTER 1-RELATED"/>
    <property type="match status" value="1"/>
</dbReference>
<evidence type="ECO:0000256" key="1">
    <source>
        <dbReference type="ARBA" id="ARBA00004141"/>
    </source>
</evidence>
<accession>A0ABW6W719</accession>
<organism evidence="11 12">
    <name type="scientific">Paractinoplanes globisporus</name>
    <dbReference type="NCBI Taxonomy" id="113565"/>
    <lineage>
        <taxon>Bacteria</taxon>
        <taxon>Bacillati</taxon>
        <taxon>Actinomycetota</taxon>
        <taxon>Actinomycetes</taxon>
        <taxon>Micromonosporales</taxon>
        <taxon>Micromonosporaceae</taxon>
        <taxon>Paractinoplanes</taxon>
    </lineage>
</organism>
<evidence type="ECO:0000256" key="2">
    <source>
        <dbReference type="ARBA" id="ARBA00008114"/>
    </source>
</evidence>